<feature type="compositionally biased region" description="Basic and acidic residues" evidence="2">
    <location>
        <begin position="302"/>
        <end position="313"/>
    </location>
</feature>
<protein>
    <submittedName>
        <fullName evidence="3">Uncharacterized protein</fullName>
    </submittedName>
</protein>
<evidence type="ECO:0000256" key="1">
    <source>
        <dbReference type="SAM" id="Coils"/>
    </source>
</evidence>
<organism evidence="3 4">
    <name type="scientific">Hyaloscypha hepaticicola</name>
    <dbReference type="NCBI Taxonomy" id="2082293"/>
    <lineage>
        <taxon>Eukaryota</taxon>
        <taxon>Fungi</taxon>
        <taxon>Dikarya</taxon>
        <taxon>Ascomycota</taxon>
        <taxon>Pezizomycotina</taxon>
        <taxon>Leotiomycetes</taxon>
        <taxon>Helotiales</taxon>
        <taxon>Hyaloscyphaceae</taxon>
        <taxon>Hyaloscypha</taxon>
    </lineage>
</organism>
<feature type="coiled-coil region" evidence="1">
    <location>
        <begin position="86"/>
        <end position="138"/>
    </location>
</feature>
<dbReference type="Proteomes" id="UP000235672">
    <property type="component" value="Unassembled WGS sequence"/>
</dbReference>
<gene>
    <name evidence="3" type="ORF">NA56DRAFT_707299</name>
</gene>
<feature type="region of interest" description="Disordered" evidence="2">
    <location>
        <begin position="302"/>
        <end position="348"/>
    </location>
</feature>
<reference evidence="3 4" key="1">
    <citation type="submission" date="2016-05" db="EMBL/GenBank/DDBJ databases">
        <title>A degradative enzymes factory behind the ericoid mycorrhizal symbiosis.</title>
        <authorList>
            <consortium name="DOE Joint Genome Institute"/>
            <person name="Martino E."/>
            <person name="Morin E."/>
            <person name="Grelet G."/>
            <person name="Kuo A."/>
            <person name="Kohler A."/>
            <person name="Daghino S."/>
            <person name="Barry K."/>
            <person name="Choi C."/>
            <person name="Cichocki N."/>
            <person name="Clum A."/>
            <person name="Copeland A."/>
            <person name="Hainaut M."/>
            <person name="Haridas S."/>
            <person name="Labutti K."/>
            <person name="Lindquist E."/>
            <person name="Lipzen A."/>
            <person name="Khouja H.-R."/>
            <person name="Murat C."/>
            <person name="Ohm R."/>
            <person name="Olson A."/>
            <person name="Spatafora J."/>
            <person name="Veneault-Fourrey C."/>
            <person name="Henrissat B."/>
            <person name="Grigoriev I."/>
            <person name="Martin F."/>
            <person name="Perotto S."/>
        </authorList>
    </citation>
    <scope>NUCLEOTIDE SEQUENCE [LARGE SCALE GENOMIC DNA]</scope>
    <source>
        <strain evidence="3 4">UAMH 7357</strain>
    </source>
</reference>
<dbReference type="EMBL" id="KZ613497">
    <property type="protein sequence ID" value="PMD17895.1"/>
    <property type="molecule type" value="Genomic_DNA"/>
</dbReference>
<dbReference type="AlphaFoldDB" id="A0A2J6PV36"/>
<name>A0A2J6PV36_9HELO</name>
<evidence type="ECO:0000256" key="2">
    <source>
        <dbReference type="SAM" id="MobiDB-lite"/>
    </source>
</evidence>
<keyword evidence="4" id="KW-1185">Reference proteome</keyword>
<feature type="compositionally biased region" description="Polar residues" evidence="2">
    <location>
        <begin position="1"/>
        <end position="15"/>
    </location>
</feature>
<feature type="compositionally biased region" description="Polar residues" evidence="2">
    <location>
        <begin position="328"/>
        <end position="348"/>
    </location>
</feature>
<keyword evidence="1" id="KW-0175">Coiled coil</keyword>
<feature type="region of interest" description="Disordered" evidence="2">
    <location>
        <begin position="1"/>
        <end position="41"/>
    </location>
</feature>
<dbReference type="Gene3D" id="1.10.287.1490">
    <property type="match status" value="1"/>
</dbReference>
<dbReference type="OrthoDB" id="3556502at2759"/>
<evidence type="ECO:0000313" key="4">
    <source>
        <dbReference type="Proteomes" id="UP000235672"/>
    </source>
</evidence>
<evidence type="ECO:0000313" key="3">
    <source>
        <dbReference type="EMBL" id="PMD17895.1"/>
    </source>
</evidence>
<feature type="region of interest" description="Disordered" evidence="2">
    <location>
        <begin position="239"/>
        <end position="262"/>
    </location>
</feature>
<sequence length="348" mass="39175">MSRPQTSSRRIQTRSAVKKAARAWNITPPPDDTERDHGPTEEGLLFTSRCLLEVHEQVDSVRQEVQDLRAYQHRCRDEIATSPLSQSSLEERLHEIEGRTETLEKAQDTKHAELCELLDNIKDEVAELENTVEEEVGKVGLEVVDLDGRMAAGFSEINARLDIISNAMEIQRNSMATRFYATVHPLSILGGNGAGVQQGVAGKTVQWYWKCHDPKYLNRLVNLHEFYSLDFNNWYNASNSDSDSDDDSTDLNHPVPEPSSIREAAQLRPKRAVMALFSHLGLPYHVFEEQTERSHFALTERKRAKNDEAETKGRKIKQRYVGRDGISFSGSPTDVNASPTQSAVTTGD</sequence>
<accession>A0A2J6PV36</accession>
<dbReference type="STRING" id="1745343.A0A2J6PV36"/>
<proteinExistence type="predicted"/>